<dbReference type="OrthoDB" id="2420447at2759"/>
<dbReference type="Proteomes" id="UP000078512">
    <property type="component" value="Unassembled WGS sequence"/>
</dbReference>
<evidence type="ECO:0000313" key="1">
    <source>
        <dbReference type="EMBL" id="OAQ34659.1"/>
    </source>
</evidence>
<protein>
    <submittedName>
        <fullName evidence="1">Uncharacterized protein</fullName>
    </submittedName>
</protein>
<gene>
    <name evidence="1" type="ORF">K457DRAFT_121276</name>
</gene>
<proteinExistence type="predicted"/>
<organism evidence="1 2">
    <name type="scientific">Linnemannia elongata AG-77</name>
    <dbReference type="NCBI Taxonomy" id="1314771"/>
    <lineage>
        <taxon>Eukaryota</taxon>
        <taxon>Fungi</taxon>
        <taxon>Fungi incertae sedis</taxon>
        <taxon>Mucoromycota</taxon>
        <taxon>Mortierellomycotina</taxon>
        <taxon>Mortierellomycetes</taxon>
        <taxon>Mortierellales</taxon>
        <taxon>Mortierellaceae</taxon>
        <taxon>Linnemannia</taxon>
    </lineage>
</organism>
<dbReference type="EMBL" id="KV442016">
    <property type="protein sequence ID" value="OAQ34659.1"/>
    <property type="molecule type" value="Genomic_DNA"/>
</dbReference>
<name>A0A197KE43_9FUNG</name>
<reference evidence="1 2" key="1">
    <citation type="submission" date="2016-05" db="EMBL/GenBank/DDBJ databases">
        <title>Genome sequencing reveals origins of a unique bacterial endosymbiosis in the earliest lineages of terrestrial Fungi.</title>
        <authorList>
            <consortium name="DOE Joint Genome Institute"/>
            <person name="Uehling J."/>
            <person name="Gryganskyi A."/>
            <person name="Hameed K."/>
            <person name="Tschaplinski T."/>
            <person name="Misztal P."/>
            <person name="Wu S."/>
            <person name="Desiro A."/>
            <person name="Vande Pol N."/>
            <person name="Du Z.-Y."/>
            <person name="Zienkiewicz A."/>
            <person name="Zienkiewicz K."/>
            <person name="Morin E."/>
            <person name="Tisserant E."/>
            <person name="Splivallo R."/>
            <person name="Hainaut M."/>
            <person name="Henrissat B."/>
            <person name="Ohm R."/>
            <person name="Kuo A."/>
            <person name="Yan J."/>
            <person name="Lipzen A."/>
            <person name="Nolan M."/>
            <person name="Labutti K."/>
            <person name="Barry K."/>
            <person name="Goldstein A."/>
            <person name="Labbe J."/>
            <person name="Schadt C."/>
            <person name="Tuskan G."/>
            <person name="Grigoriev I."/>
            <person name="Martin F."/>
            <person name="Vilgalys R."/>
            <person name="Bonito G."/>
        </authorList>
    </citation>
    <scope>NUCLEOTIDE SEQUENCE [LARGE SCALE GENOMIC DNA]</scope>
    <source>
        <strain evidence="1 2">AG-77</strain>
    </source>
</reference>
<keyword evidence="2" id="KW-1185">Reference proteome</keyword>
<dbReference type="AlphaFoldDB" id="A0A197KE43"/>
<sequence length="360" mass="40130">MISDLVDLSGCEIPFAKRRKLSGRARFSLGIIKRLIADPTQISKQATLDNAVDRTIEHVKRSLRDGVQSILERDKTGEASRLLCRMVLANHLHAGKISFSSSKQSDFVNKALCRLRQDPDGVHLIMDEPTVVEGVKEELKTLGKDSVFSEYLDQLYQIDANFGVASTSKGDALEPLVRRSLQRFNGLHLVDLPFLQGIALPKCGIASDFAFFTERPPNKMLIARYGTSPDGAWFFSDKQYAGSPAIKFYSSSVPQRAHKENETSSDIRGCFLQKDGTTLNSTLANIRRDFVASGTPSNIRGILHIHLEFPDVQYSMPATHVLTNPVTGDQDVMVYINLSNMDDFFFEGISEQYGPLEKDH</sequence>
<accession>A0A197KE43</accession>
<evidence type="ECO:0000313" key="2">
    <source>
        <dbReference type="Proteomes" id="UP000078512"/>
    </source>
</evidence>